<organism evidence="1 2">
    <name type="scientific">Gracilariopsis chorda</name>
    <dbReference type="NCBI Taxonomy" id="448386"/>
    <lineage>
        <taxon>Eukaryota</taxon>
        <taxon>Rhodophyta</taxon>
        <taxon>Florideophyceae</taxon>
        <taxon>Rhodymeniophycidae</taxon>
        <taxon>Gracilariales</taxon>
        <taxon>Gracilariaceae</taxon>
        <taxon>Gracilariopsis</taxon>
    </lineage>
</organism>
<name>A0A2V3IJ98_9FLOR</name>
<dbReference type="EMBL" id="NBIV01000227">
    <property type="protein sequence ID" value="PXF41200.1"/>
    <property type="molecule type" value="Genomic_DNA"/>
</dbReference>
<reference evidence="1 2" key="1">
    <citation type="journal article" date="2018" name="Mol. Biol. Evol.">
        <title>Analysis of the draft genome of the red seaweed Gracilariopsis chorda provides insights into genome size evolution in Rhodophyta.</title>
        <authorList>
            <person name="Lee J."/>
            <person name="Yang E.C."/>
            <person name="Graf L."/>
            <person name="Yang J.H."/>
            <person name="Qiu H."/>
            <person name="Zel Zion U."/>
            <person name="Chan C.X."/>
            <person name="Stephens T.G."/>
            <person name="Weber A.P.M."/>
            <person name="Boo G.H."/>
            <person name="Boo S.M."/>
            <person name="Kim K.M."/>
            <person name="Shin Y."/>
            <person name="Jung M."/>
            <person name="Lee S.J."/>
            <person name="Yim H.S."/>
            <person name="Lee J.H."/>
            <person name="Bhattacharya D."/>
            <person name="Yoon H.S."/>
        </authorList>
    </citation>
    <scope>NUCLEOTIDE SEQUENCE [LARGE SCALE GENOMIC DNA]</scope>
    <source>
        <strain evidence="1 2">SKKU-2015</strain>
        <tissue evidence="1">Whole body</tissue>
    </source>
</reference>
<keyword evidence="2" id="KW-1185">Reference proteome</keyword>
<evidence type="ECO:0000313" key="1">
    <source>
        <dbReference type="EMBL" id="PXF41200.1"/>
    </source>
</evidence>
<evidence type="ECO:0000313" key="2">
    <source>
        <dbReference type="Proteomes" id="UP000247409"/>
    </source>
</evidence>
<dbReference type="Proteomes" id="UP000247409">
    <property type="component" value="Unassembled WGS sequence"/>
</dbReference>
<accession>A0A2V3IJ98</accession>
<protein>
    <submittedName>
        <fullName evidence="1">Uncharacterized protein</fullName>
    </submittedName>
</protein>
<gene>
    <name evidence="1" type="ORF">BWQ96_09055</name>
</gene>
<sequence length="68" mass="8146">MNRNSVFDEEYLRNVRPYMFFEFSKRYGTGEHILINESSRTYCFTRRQSSLIDDDLLAKFDAQYSGSE</sequence>
<proteinExistence type="predicted"/>
<comment type="caution">
    <text evidence="1">The sequence shown here is derived from an EMBL/GenBank/DDBJ whole genome shotgun (WGS) entry which is preliminary data.</text>
</comment>
<dbReference type="AlphaFoldDB" id="A0A2V3IJ98"/>